<evidence type="ECO:0000313" key="19">
    <source>
        <dbReference type="RefSeq" id="XP_020642682.1"/>
    </source>
</evidence>
<dbReference type="GO" id="GO:0005886">
    <property type="term" value="C:plasma membrane"/>
    <property type="evidence" value="ECO:0007669"/>
    <property type="project" value="UniProtKB-SubCell"/>
</dbReference>
<evidence type="ECO:0000256" key="8">
    <source>
        <dbReference type="ARBA" id="ARBA00022707"/>
    </source>
</evidence>
<dbReference type="AlphaFoldDB" id="A0A6J0T237"/>
<comment type="subcellular location">
    <subcellularLocation>
        <location evidence="2">Cell membrane</location>
    </subcellularLocation>
    <subcellularLocation>
        <location evidence="3">Cytoplasm</location>
    </subcellularLocation>
    <subcellularLocation>
        <location evidence="1">Nucleus</location>
    </subcellularLocation>
</comment>
<keyword evidence="12" id="KW-0653">Protein transport</keyword>
<evidence type="ECO:0000259" key="17">
    <source>
        <dbReference type="PROSITE" id="PS50222"/>
    </source>
</evidence>
<evidence type="ECO:0000256" key="11">
    <source>
        <dbReference type="ARBA" id="ARBA00022837"/>
    </source>
</evidence>
<gene>
    <name evidence="19" type="primary">LOC110075608</name>
</gene>
<keyword evidence="4" id="KW-0813">Transport</keyword>
<evidence type="ECO:0000256" key="10">
    <source>
        <dbReference type="ARBA" id="ARBA00022737"/>
    </source>
</evidence>
<reference evidence="19" key="1">
    <citation type="submission" date="2025-08" db="UniProtKB">
        <authorList>
            <consortium name="RefSeq"/>
        </authorList>
    </citation>
    <scope>IDENTIFICATION</scope>
</reference>
<dbReference type="PROSITE" id="PS50222">
    <property type="entry name" value="EF_HAND_2"/>
    <property type="match status" value="2"/>
</dbReference>
<feature type="domain" description="EF-hand" evidence="17">
    <location>
        <begin position="145"/>
        <end position="180"/>
    </location>
</feature>
<dbReference type="GO" id="GO:0005509">
    <property type="term" value="F:calcium ion binding"/>
    <property type="evidence" value="ECO:0007669"/>
    <property type="project" value="InterPro"/>
</dbReference>
<evidence type="ECO:0000256" key="2">
    <source>
        <dbReference type="ARBA" id="ARBA00004236"/>
    </source>
</evidence>
<dbReference type="InterPro" id="IPR051875">
    <property type="entry name" value="Calcineurin_B_homologous"/>
</dbReference>
<dbReference type="GeneID" id="110075608"/>
<evidence type="ECO:0000256" key="7">
    <source>
        <dbReference type="ARBA" id="ARBA00022553"/>
    </source>
</evidence>
<evidence type="ECO:0000256" key="12">
    <source>
        <dbReference type="ARBA" id="ARBA00022927"/>
    </source>
</evidence>
<evidence type="ECO:0000256" key="9">
    <source>
        <dbReference type="ARBA" id="ARBA00022723"/>
    </source>
</evidence>
<protein>
    <submittedName>
        <fullName evidence="19">Calcineurin B homologous protein 2-like</fullName>
    </submittedName>
</protein>
<evidence type="ECO:0000256" key="3">
    <source>
        <dbReference type="ARBA" id="ARBA00004496"/>
    </source>
</evidence>
<keyword evidence="5" id="KW-1003">Cell membrane</keyword>
<keyword evidence="6" id="KW-0963">Cytoplasm</keyword>
<dbReference type="RefSeq" id="XP_020642682.1">
    <property type="nucleotide sequence ID" value="XM_020787023.2"/>
</dbReference>
<comment type="similarity">
    <text evidence="16">Belongs to the calcineurin regulatory subunit family. CHP subfamily.</text>
</comment>
<dbReference type="InterPro" id="IPR018247">
    <property type="entry name" value="EF_Hand_1_Ca_BS"/>
</dbReference>
<dbReference type="CDD" id="cd00051">
    <property type="entry name" value="EFh"/>
    <property type="match status" value="1"/>
</dbReference>
<evidence type="ECO:0000256" key="6">
    <source>
        <dbReference type="ARBA" id="ARBA00022490"/>
    </source>
</evidence>
<dbReference type="InParanoid" id="A0A6J0T237"/>
<evidence type="ECO:0000256" key="16">
    <source>
        <dbReference type="ARBA" id="ARBA00038164"/>
    </source>
</evidence>
<dbReference type="Gene3D" id="1.10.238.10">
    <property type="entry name" value="EF-hand"/>
    <property type="match status" value="1"/>
</dbReference>
<evidence type="ECO:0000256" key="14">
    <source>
        <dbReference type="ARBA" id="ARBA00023242"/>
    </source>
</evidence>
<keyword evidence="10" id="KW-0677">Repeat</keyword>
<keyword evidence="15" id="KW-0449">Lipoprotein</keyword>
<accession>A0A6J0T237</accession>
<keyword evidence="9" id="KW-0479">Metal-binding</keyword>
<organism evidence="18 19">
    <name type="scientific">Pogona vitticeps</name>
    <name type="common">central bearded dragon</name>
    <dbReference type="NCBI Taxonomy" id="103695"/>
    <lineage>
        <taxon>Eukaryota</taxon>
        <taxon>Metazoa</taxon>
        <taxon>Chordata</taxon>
        <taxon>Craniata</taxon>
        <taxon>Vertebrata</taxon>
        <taxon>Euteleostomi</taxon>
        <taxon>Lepidosauria</taxon>
        <taxon>Squamata</taxon>
        <taxon>Bifurcata</taxon>
        <taxon>Unidentata</taxon>
        <taxon>Episquamata</taxon>
        <taxon>Toxicofera</taxon>
        <taxon>Iguania</taxon>
        <taxon>Acrodonta</taxon>
        <taxon>Agamidae</taxon>
        <taxon>Amphibolurinae</taxon>
        <taxon>Pogona</taxon>
    </lineage>
</organism>
<dbReference type="GO" id="GO:0015031">
    <property type="term" value="P:protein transport"/>
    <property type="evidence" value="ECO:0007669"/>
    <property type="project" value="UniProtKB-KW"/>
</dbReference>
<evidence type="ECO:0000256" key="1">
    <source>
        <dbReference type="ARBA" id="ARBA00004123"/>
    </source>
</evidence>
<dbReference type="Pfam" id="PF13499">
    <property type="entry name" value="EF-hand_7"/>
    <property type="match status" value="1"/>
</dbReference>
<dbReference type="FunFam" id="1.10.238.10:FF:000003">
    <property type="entry name" value="Calmodulin A"/>
    <property type="match status" value="1"/>
</dbReference>
<evidence type="ECO:0000256" key="5">
    <source>
        <dbReference type="ARBA" id="ARBA00022475"/>
    </source>
</evidence>
<dbReference type="OrthoDB" id="191686at2759"/>
<dbReference type="Proteomes" id="UP001652642">
    <property type="component" value="Chromosome 9"/>
</dbReference>
<dbReference type="InterPro" id="IPR011992">
    <property type="entry name" value="EF-hand-dom_pair"/>
</dbReference>
<dbReference type="KEGG" id="pvt:110075608"/>
<keyword evidence="11" id="KW-0106">Calcium</keyword>
<dbReference type="SMART" id="SM00054">
    <property type="entry name" value="EFh"/>
    <property type="match status" value="2"/>
</dbReference>
<evidence type="ECO:0000256" key="4">
    <source>
        <dbReference type="ARBA" id="ARBA00022448"/>
    </source>
</evidence>
<dbReference type="GO" id="GO:0005634">
    <property type="term" value="C:nucleus"/>
    <property type="evidence" value="ECO:0007669"/>
    <property type="project" value="UniProtKB-SubCell"/>
</dbReference>
<evidence type="ECO:0000256" key="15">
    <source>
        <dbReference type="ARBA" id="ARBA00023288"/>
    </source>
</evidence>
<keyword evidence="18" id="KW-1185">Reference proteome</keyword>
<keyword evidence="14" id="KW-0539">Nucleus</keyword>
<evidence type="ECO:0000256" key="13">
    <source>
        <dbReference type="ARBA" id="ARBA00023136"/>
    </source>
</evidence>
<sequence length="189" mass="21279">MGALNSRPFSVPEQDEIMAETGFSQANVERLYQRFLVLDKEEKGYLSKSDLEGIGKLAINPIGDRIISAFFQDGRETADFRTFVNVLAHFRPAEGPGGAEDVNSRLSKLKFAFQLYDQDKDGKISRAELLEVLRMMVGIQVTDEHLESITDRTIQEADKDGDGALSFEEFAKSVEKLNIEQKMSLRILK</sequence>
<feature type="domain" description="EF-hand" evidence="17">
    <location>
        <begin position="104"/>
        <end position="139"/>
    </location>
</feature>
<keyword evidence="13" id="KW-0472">Membrane</keyword>
<proteinExistence type="inferred from homology"/>
<name>A0A6J0T237_9SAUR</name>
<dbReference type="SUPFAM" id="SSF47473">
    <property type="entry name" value="EF-hand"/>
    <property type="match status" value="1"/>
</dbReference>
<evidence type="ECO:0000313" key="18">
    <source>
        <dbReference type="Proteomes" id="UP001652642"/>
    </source>
</evidence>
<keyword evidence="7" id="KW-0597">Phosphoprotein</keyword>
<dbReference type="InterPro" id="IPR002048">
    <property type="entry name" value="EF_hand_dom"/>
</dbReference>
<keyword evidence="8" id="KW-0519">Myristate</keyword>
<dbReference type="PANTHER" id="PTHR46002">
    <property type="entry name" value="EG:114D9.1 PROTEIN-RELATED"/>
    <property type="match status" value="1"/>
</dbReference>
<dbReference type="GO" id="GO:0005737">
    <property type="term" value="C:cytoplasm"/>
    <property type="evidence" value="ECO:0007669"/>
    <property type="project" value="UniProtKB-SubCell"/>
</dbReference>
<dbReference type="PROSITE" id="PS00018">
    <property type="entry name" value="EF_HAND_1"/>
    <property type="match status" value="2"/>
</dbReference>